<comment type="caution">
    <text evidence="1">The sequence shown here is derived from an EMBL/GenBank/DDBJ whole genome shotgun (WGS) entry which is preliminary data.</text>
</comment>
<dbReference type="EMBL" id="BMAT01010384">
    <property type="protein sequence ID" value="GFS25883.1"/>
    <property type="molecule type" value="Genomic_DNA"/>
</dbReference>
<dbReference type="Proteomes" id="UP000762676">
    <property type="component" value="Unassembled WGS sequence"/>
</dbReference>
<organism evidence="1 2">
    <name type="scientific">Elysia marginata</name>
    <dbReference type="NCBI Taxonomy" id="1093978"/>
    <lineage>
        <taxon>Eukaryota</taxon>
        <taxon>Metazoa</taxon>
        <taxon>Spiralia</taxon>
        <taxon>Lophotrochozoa</taxon>
        <taxon>Mollusca</taxon>
        <taxon>Gastropoda</taxon>
        <taxon>Heterobranchia</taxon>
        <taxon>Euthyneura</taxon>
        <taxon>Panpulmonata</taxon>
        <taxon>Sacoglossa</taxon>
        <taxon>Placobranchoidea</taxon>
        <taxon>Plakobranchidae</taxon>
        <taxon>Elysia</taxon>
    </lineage>
</organism>
<sequence>MSMFALRKESHKPTTFFALTACIHMIAFCMAAVGMFTPNWAQVTEQTGLETEDFVYDMGLWSLSTTWVS</sequence>
<gene>
    <name evidence="1" type="ORF">ElyMa_005195000</name>
</gene>
<protein>
    <recommendedName>
        <fullName evidence="3">Major facilitator superfamily associated domain-containing protein</fullName>
    </recommendedName>
</protein>
<name>A0AAV4JVY2_9GAST</name>
<accession>A0AAV4JVY2</accession>
<evidence type="ECO:0000313" key="1">
    <source>
        <dbReference type="EMBL" id="GFS25883.1"/>
    </source>
</evidence>
<proteinExistence type="predicted"/>
<evidence type="ECO:0008006" key="3">
    <source>
        <dbReference type="Google" id="ProtNLM"/>
    </source>
</evidence>
<reference evidence="1 2" key="1">
    <citation type="journal article" date="2021" name="Elife">
        <title>Chloroplast acquisition without the gene transfer in kleptoplastic sea slugs, Plakobranchus ocellatus.</title>
        <authorList>
            <person name="Maeda T."/>
            <person name="Takahashi S."/>
            <person name="Yoshida T."/>
            <person name="Shimamura S."/>
            <person name="Takaki Y."/>
            <person name="Nagai Y."/>
            <person name="Toyoda A."/>
            <person name="Suzuki Y."/>
            <person name="Arimoto A."/>
            <person name="Ishii H."/>
            <person name="Satoh N."/>
            <person name="Nishiyama T."/>
            <person name="Hasebe M."/>
            <person name="Maruyama T."/>
            <person name="Minagawa J."/>
            <person name="Obokata J."/>
            <person name="Shigenobu S."/>
        </authorList>
    </citation>
    <scope>NUCLEOTIDE SEQUENCE [LARGE SCALE GENOMIC DNA]</scope>
</reference>
<evidence type="ECO:0000313" key="2">
    <source>
        <dbReference type="Proteomes" id="UP000762676"/>
    </source>
</evidence>
<dbReference type="AlphaFoldDB" id="A0AAV4JVY2"/>
<keyword evidence="2" id="KW-1185">Reference proteome</keyword>